<keyword evidence="2" id="KW-1185">Reference proteome</keyword>
<gene>
    <name evidence="1" type="ORF">BKP64_13905</name>
</gene>
<evidence type="ECO:0000313" key="1">
    <source>
        <dbReference type="EMBL" id="AOY89173.1"/>
    </source>
</evidence>
<sequence>MPKRKTDPKENCNLLALKGFILFSGGIEQGNSKEKTNAAQSIFYYLINFRRASQQMLRCSPSRQTKINFLPFD</sequence>
<evidence type="ECO:0000313" key="2">
    <source>
        <dbReference type="Proteomes" id="UP000177445"/>
    </source>
</evidence>
<proteinExistence type="predicted"/>
<name>A0A1D9GNF6_9GAMM</name>
<dbReference type="STRING" id="1874317.BKP64_13905"/>
<dbReference type="RefSeq" id="WP_070971270.1">
    <property type="nucleotide sequence ID" value="NZ_CP017715.1"/>
</dbReference>
<accession>A0A1D9GNF6</accession>
<reference evidence="1 2" key="1">
    <citation type="submission" date="2016-10" db="EMBL/GenBank/DDBJ databases">
        <title>Marinobacter salinus sp. nov., a moderately halophilic bacterium isolated from a tidal flat environment.</title>
        <authorList>
            <person name="Park S.-J."/>
        </authorList>
    </citation>
    <scope>NUCLEOTIDE SEQUENCE [LARGE SCALE GENOMIC DNA]</scope>
    <source>
        <strain evidence="1 2">Hb8</strain>
    </source>
</reference>
<dbReference type="AlphaFoldDB" id="A0A1D9GNF6"/>
<dbReference type="KEGG" id="msq:BKP64_13905"/>
<dbReference type="Proteomes" id="UP000177445">
    <property type="component" value="Chromosome"/>
</dbReference>
<organism evidence="1 2">
    <name type="scientific">Marinobacter salinus</name>
    <dbReference type="NCBI Taxonomy" id="1874317"/>
    <lineage>
        <taxon>Bacteria</taxon>
        <taxon>Pseudomonadati</taxon>
        <taxon>Pseudomonadota</taxon>
        <taxon>Gammaproteobacteria</taxon>
        <taxon>Pseudomonadales</taxon>
        <taxon>Marinobacteraceae</taxon>
        <taxon>Marinobacter</taxon>
    </lineage>
</organism>
<dbReference type="EMBL" id="CP017715">
    <property type="protein sequence ID" value="AOY89173.1"/>
    <property type="molecule type" value="Genomic_DNA"/>
</dbReference>
<protein>
    <submittedName>
        <fullName evidence="1">Uncharacterized protein</fullName>
    </submittedName>
</protein>